<dbReference type="EMBL" id="AACCWZ010000002">
    <property type="protein sequence ID" value="EAK0450654.1"/>
    <property type="molecule type" value="Genomic_DNA"/>
</dbReference>
<dbReference type="InterPro" id="IPR001296">
    <property type="entry name" value="Glyco_trans_1"/>
</dbReference>
<sequence length="360" mass="42164">MKILLVEFDITIMGGVNRVIANLANALFEKSFHVDILSIYKENTRIPFCINENIGLNFFYENGVKKIKTKNIFKNLYKKSIEKRIRDYRIKKIANDYDIVIFNNYFLYNSFFKNKKTKYIKILHGQFENYTNKDLNRNKFFDTIVLLSSKQLNEFQKYFKNIKIIPNFVNMPLKVADCNQKIVLSIGRLSKEKGFLRLVDIWEIVQKKMNDKDWKLYVIGEGDLKKELETKIKDKNLENSIKILPFTQNINKHYLNASIYAMCSYSEGMPMVLLESSSFGLPNVAFDVKTGPSDIIENNKSGFLVKDGDLYEFADKLVFLMENDNTRKEMGKYARVLIDKKFSKEVVIKKMEKSFLKSGL</sequence>
<feature type="domain" description="Glycosyl transferase family 1" evidence="1">
    <location>
        <begin position="179"/>
        <end position="335"/>
    </location>
</feature>
<dbReference type="Gene3D" id="3.40.50.2000">
    <property type="entry name" value="Glycogen Phosphorylase B"/>
    <property type="match status" value="2"/>
</dbReference>
<evidence type="ECO:0000313" key="3">
    <source>
        <dbReference type="Proteomes" id="UP000405656"/>
    </source>
</evidence>
<dbReference type="PANTHER" id="PTHR12526:SF630">
    <property type="entry name" value="GLYCOSYLTRANSFERASE"/>
    <property type="match status" value="1"/>
</dbReference>
<dbReference type="SUPFAM" id="SSF53756">
    <property type="entry name" value="UDP-Glycosyltransferase/glycogen phosphorylase"/>
    <property type="match status" value="1"/>
</dbReference>
<comment type="caution">
    <text evidence="2">The sequence shown here is derived from an EMBL/GenBank/DDBJ whole genome shotgun (WGS) entry which is preliminary data.</text>
</comment>
<keyword evidence="2" id="KW-0808">Transferase</keyword>
<dbReference type="PANTHER" id="PTHR12526">
    <property type="entry name" value="GLYCOSYLTRANSFERASE"/>
    <property type="match status" value="1"/>
</dbReference>
<evidence type="ECO:0000313" key="2">
    <source>
        <dbReference type="EMBL" id="EAK0450654.1"/>
    </source>
</evidence>
<accession>A0A825SHG4</accession>
<reference evidence="2 3" key="1">
    <citation type="submission" date="2018-05" db="EMBL/GenBank/DDBJ databases">
        <authorList>
            <consortium name="PulseNet: The National Subtyping Network for Foodborne Disease Surveillance"/>
            <person name="Tarr C.L."/>
            <person name="Trees E."/>
            <person name="Katz L.S."/>
            <person name="Carleton-Romer H.A."/>
            <person name="Stroika S."/>
            <person name="Kucerova Z."/>
            <person name="Roache K.F."/>
            <person name="Sabol A.L."/>
            <person name="Besser J."/>
            <person name="Gerner-Smidt P."/>
        </authorList>
    </citation>
    <scope>NUCLEOTIDE SEQUENCE [LARGE SCALE GENOMIC DNA]</scope>
    <source>
        <strain evidence="2 3">20110455</strain>
    </source>
</reference>
<dbReference type="AlphaFoldDB" id="A0A825SHG4"/>
<gene>
    <name evidence="2" type="ORF">YZ36_01505</name>
</gene>
<dbReference type="Pfam" id="PF00534">
    <property type="entry name" value="Glycos_transf_1"/>
    <property type="match status" value="1"/>
</dbReference>
<dbReference type="CDD" id="cd03820">
    <property type="entry name" value="GT4_AmsD-like"/>
    <property type="match status" value="1"/>
</dbReference>
<organism evidence="2 3">
    <name type="scientific">Campylobacter lari</name>
    <dbReference type="NCBI Taxonomy" id="201"/>
    <lineage>
        <taxon>Bacteria</taxon>
        <taxon>Pseudomonadati</taxon>
        <taxon>Campylobacterota</taxon>
        <taxon>Epsilonproteobacteria</taxon>
        <taxon>Campylobacterales</taxon>
        <taxon>Campylobacteraceae</taxon>
        <taxon>Campylobacter</taxon>
    </lineage>
</organism>
<evidence type="ECO:0000259" key="1">
    <source>
        <dbReference type="Pfam" id="PF00534"/>
    </source>
</evidence>
<dbReference type="Proteomes" id="UP000405656">
    <property type="component" value="Unassembled WGS sequence"/>
</dbReference>
<dbReference type="RefSeq" id="WP_220555181.1">
    <property type="nucleotide sequence ID" value="NZ_CBCUZC010000010.1"/>
</dbReference>
<protein>
    <submittedName>
        <fullName evidence="2">Glycosyltransferase family 4 protein</fullName>
    </submittedName>
</protein>
<proteinExistence type="predicted"/>
<name>A0A825SHG4_CAMLA</name>
<dbReference type="GO" id="GO:0016757">
    <property type="term" value="F:glycosyltransferase activity"/>
    <property type="evidence" value="ECO:0007669"/>
    <property type="project" value="InterPro"/>
</dbReference>